<dbReference type="EMBL" id="JXXR01000010">
    <property type="protein sequence ID" value="KJY73946.1"/>
    <property type="molecule type" value="Genomic_DNA"/>
</dbReference>
<accession>A0A7M2K5X9</accession>
<dbReference type="InterPro" id="IPR036849">
    <property type="entry name" value="Enolase-like_C_sf"/>
</dbReference>
<dbReference type="Pfam" id="PF02746">
    <property type="entry name" value="MR_MLE_N"/>
    <property type="match status" value="1"/>
</dbReference>
<dbReference type="RefSeq" id="WP_045985715.1">
    <property type="nucleotide sequence ID" value="NZ_CP063052.1"/>
</dbReference>
<dbReference type="SMART" id="SM00922">
    <property type="entry name" value="MR_MLE"/>
    <property type="match status" value="1"/>
</dbReference>
<dbReference type="SFLD" id="SFLDS00001">
    <property type="entry name" value="Enolase"/>
    <property type="match status" value="1"/>
</dbReference>
<dbReference type="NCBIfam" id="NF011708">
    <property type="entry name" value="PRK15129.1"/>
    <property type="match status" value="1"/>
</dbReference>
<dbReference type="Gene3D" id="3.20.20.120">
    <property type="entry name" value="Enolase-like C-terminal domain"/>
    <property type="match status" value="1"/>
</dbReference>
<dbReference type="PANTHER" id="PTHR48073:SF2">
    <property type="entry name" value="O-SUCCINYLBENZOATE SYNTHASE"/>
    <property type="match status" value="1"/>
</dbReference>
<name>A0A7M2K5X9_9VIBR</name>
<feature type="active site" description="Proton acceptor; specific for (R)-substrate epimerization" evidence="5">
    <location>
        <position position="151"/>
    </location>
</feature>
<dbReference type="InterPro" id="IPR018110">
    <property type="entry name" value="Mandel_Rmase/mucon_lact_enz_CS"/>
</dbReference>
<evidence type="ECO:0000256" key="3">
    <source>
        <dbReference type="ARBA" id="ARBA00022842"/>
    </source>
</evidence>
<proteinExistence type="inferred from homology"/>
<organism evidence="8">
    <name type="scientific">Vibrio coralliilyticus</name>
    <dbReference type="NCBI Taxonomy" id="190893"/>
    <lineage>
        <taxon>Bacteria</taxon>
        <taxon>Pseudomonadati</taxon>
        <taxon>Pseudomonadota</taxon>
        <taxon>Gammaproteobacteria</taxon>
        <taxon>Vibrionales</taxon>
        <taxon>Vibrionaceae</taxon>
        <taxon>Vibrio</taxon>
    </lineage>
</organism>
<evidence type="ECO:0000256" key="5">
    <source>
        <dbReference type="PIRSR" id="PIRSR634603-1"/>
    </source>
</evidence>
<dbReference type="SUPFAM" id="SSF51604">
    <property type="entry name" value="Enolase C-terminal domain-like"/>
    <property type="match status" value="1"/>
</dbReference>
<gene>
    <name evidence="8" type="ORF">TW71_09555</name>
</gene>
<comment type="caution">
    <text evidence="8">The sequence shown here is derived from an EMBL/GenBank/DDBJ whole genome shotgun (WGS) entry which is preliminary data.</text>
</comment>
<dbReference type="GO" id="GO:0009063">
    <property type="term" value="P:amino acid catabolic process"/>
    <property type="evidence" value="ECO:0007669"/>
    <property type="project" value="InterPro"/>
</dbReference>
<dbReference type="InterPro" id="IPR029065">
    <property type="entry name" value="Enolase_C-like"/>
</dbReference>
<dbReference type="SFLD" id="SFLDF00010">
    <property type="entry name" value="dipeptide_epimerase"/>
    <property type="match status" value="1"/>
</dbReference>
<dbReference type="Pfam" id="PF13378">
    <property type="entry name" value="MR_MLE_C"/>
    <property type="match status" value="1"/>
</dbReference>
<dbReference type="NCBIfam" id="NF042940">
    <property type="entry name" value="racemase_DgcA"/>
    <property type="match status" value="1"/>
</dbReference>
<dbReference type="InterPro" id="IPR013341">
    <property type="entry name" value="Mandelate_racemase_N_dom"/>
</dbReference>
<evidence type="ECO:0000256" key="1">
    <source>
        <dbReference type="ARBA" id="ARBA00008031"/>
    </source>
</evidence>
<dbReference type="Gene3D" id="3.30.390.10">
    <property type="entry name" value="Enolase-like, N-terminal domain"/>
    <property type="match status" value="1"/>
</dbReference>
<sequence>MDITAFSESIPLARPFAISRGVRTHCDVVRVEIHHLTHVAMGECTPYPRYGESVESVLTQIHQIIPTLKTLSATEAKVALQKMPAGAARNALDCALWDLIAKTDGLHFPSPYFDIRSQIETAMTVSIDIPEKMAQQASDYIEQGATLLKVKLDDKDIVPRVTAVRRAAPECKIILDANEAWQNEDLGELFSALEQLNITMIEQPVPKGQDGLLKGSSHPIPICADESCHVRSDLSRLEGCYEMINIKLDKSGGLTEALALEQEARAKGFSIMVGCMLGTSLAMKAALPIATRAEIVDLDGPVLLGTDIPDGLIYQSGTLDLNNHQK</sequence>
<dbReference type="EC" id="5.1.1.-" evidence="7"/>
<protein>
    <recommendedName>
        <fullName evidence="7">Dipeptide epimerase</fullName>
        <ecNumber evidence="7">5.1.1.-</ecNumber>
    </recommendedName>
</protein>
<feature type="binding site" evidence="6">
    <location>
        <position position="176"/>
    </location>
    <ligand>
        <name>Mg(2+)</name>
        <dbReference type="ChEBI" id="CHEBI:18420"/>
    </ligand>
</feature>
<feature type="binding site" evidence="6">
    <location>
        <position position="202"/>
    </location>
    <ligand>
        <name>Mg(2+)</name>
        <dbReference type="ChEBI" id="CHEBI:18420"/>
    </ligand>
</feature>
<evidence type="ECO:0000256" key="7">
    <source>
        <dbReference type="RuleBase" id="RU366006"/>
    </source>
</evidence>
<dbReference type="InterPro" id="IPR034603">
    <property type="entry name" value="Dipeptide_epimerase"/>
</dbReference>
<feature type="active site" description="Proton acceptor; specific for (S)-substrate epimerization" evidence="5">
    <location>
        <position position="247"/>
    </location>
</feature>
<dbReference type="AlphaFoldDB" id="A0A7M2K5X9"/>
<evidence type="ECO:0000256" key="6">
    <source>
        <dbReference type="PIRSR" id="PIRSR634603-3"/>
    </source>
</evidence>
<feature type="binding site" evidence="6">
    <location>
        <position position="225"/>
    </location>
    <ligand>
        <name>Mg(2+)</name>
        <dbReference type="ChEBI" id="CHEBI:18420"/>
    </ligand>
</feature>
<reference evidence="8" key="1">
    <citation type="journal article" date="2015" name="BMC Genomics">
        <title>Genome mining reveals unlocked bioactive potential of marine Gram-negative bacteria.</title>
        <authorList>
            <person name="Machado H."/>
            <person name="Sonnenschein E.C."/>
            <person name="Melchiorsen J."/>
            <person name="Gram L."/>
        </authorList>
    </citation>
    <scope>NUCLEOTIDE SEQUENCE</scope>
    <source>
        <strain evidence="8">S2052</strain>
    </source>
</reference>
<keyword evidence="2 6" id="KW-0479">Metal-binding</keyword>
<dbReference type="CDD" id="cd03319">
    <property type="entry name" value="L-Ala-DL-Glu_epimerase"/>
    <property type="match status" value="1"/>
</dbReference>
<dbReference type="GO" id="GO:0016855">
    <property type="term" value="F:racemase and epimerase activity, acting on amino acids and derivatives"/>
    <property type="evidence" value="ECO:0007669"/>
    <property type="project" value="UniProtKB-UniRule"/>
</dbReference>
<dbReference type="SUPFAM" id="SSF54826">
    <property type="entry name" value="Enolase N-terminal domain-like"/>
    <property type="match status" value="1"/>
</dbReference>
<evidence type="ECO:0000256" key="4">
    <source>
        <dbReference type="ARBA" id="ARBA00023235"/>
    </source>
</evidence>
<comment type="cofactor">
    <cofactor evidence="6 7">
        <name>Mg(2+)</name>
        <dbReference type="ChEBI" id="CHEBI:18420"/>
    </cofactor>
    <text evidence="6 7">Binds 1 Mg(2+) ion per subunit.</text>
</comment>
<dbReference type="GO" id="GO:0046872">
    <property type="term" value="F:metal ion binding"/>
    <property type="evidence" value="ECO:0007669"/>
    <property type="project" value="UniProtKB-KW"/>
</dbReference>
<dbReference type="InterPro" id="IPR013342">
    <property type="entry name" value="Mandelate_racemase_C"/>
</dbReference>
<dbReference type="GO" id="GO:0006518">
    <property type="term" value="P:peptide metabolic process"/>
    <property type="evidence" value="ECO:0007669"/>
    <property type="project" value="UniProtKB-ARBA"/>
</dbReference>
<keyword evidence="3 6" id="KW-0460">Magnesium</keyword>
<dbReference type="SFLD" id="SFLDG00180">
    <property type="entry name" value="muconate_cycloisomerase"/>
    <property type="match status" value="1"/>
</dbReference>
<dbReference type="InterPro" id="IPR029017">
    <property type="entry name" value="Enolase-like_N"/>
</dbReference>
<evidence type="ECO:0000313" key="8">
    <source>
        <dbReference type="EMBL" id="KJY73946.1"/>
    </source>
</evidence>
<dbReference type="PANTHER" id="PTHR48073">
    <property type="entry name" value="O-SUCCINYLBENZOATE SYNTHASE-RELATED"/>
    <property type="match status" value="1"/>
</dbReference>
<keyword evidence="4 7" id="KW-0413">Isomerase</keyword>
<evidence type="ECO:0000256" key="2">
    <source>
        <dbReference type="ARBA" id="ARBA00022723"/>
    </source>
</evidence>
<comment type="similarity">
    <text evidence="1 7">Belongs to the mandelate racemase/muconate lactonizing enzyme family.</text>
</comment>
<dbReference type="PROSITE" id="PS00909">
    <property type="entry name" value="MR_MLE_2"/>
    <property type="match status" value="1"/>
</dbReference>